<proteinExistence type="predicted"/>
<evidence type="ECO:0000313" key="2">
    <source>
        <dbReference type="EMBL" id="MFD2175013.1"/>
    </source>
</evidence>
<dbReference type="Proteomes" id="UP001597413">
    <property type="component" value="Unassembled WGS sequence"/>
</dbReference>
<evidence type="ECO:0000313" key="3">
    <source>
        <dbReference type="Proteomes" id="UP001597413"/>
    </source>
</evidence>
<organism evidence="2 3">
    <name type="scientific">Rhodobacter lacus</name>
    <dbReference type="NCBI Taxonomy" id="1641972"/>
    <lineage>
        <taxon>Bacteria</taxon>
        <taxon>Pseudomonadati</taxon>
        <taxon>Pseudomonadota</taxon>
        <taxon>Alphaproteobacteria</taxon>
        <taxon>Rhodobacterales</taxon>
        <taxon>Rhodobacter group</taxon>
        <taxon>Rhodobacter</taxon>
    </lineage>
</organism>
<protein>
    <submittedName>
        <fullName evidence="2">Helix-turn-helix domain-containing protein</fullName>
    </submittedName>
</protein>
<dbReference type="SUPFAM" id="SSF47413">
    <property type="entry name" value="lambda repressor-like DNA-binding domains"/>
    <property type="match status" value="1"/>
</dbReference>
<sequence>MIAVNHRRLAAEDREDALEDRLDYWTQLAWISAGAVPLLAWRRAARLSHADLAEMTGIAAPRIAAFELRAAQASPAEQALLATALGLSPGDLDD</sequence>
<dbReference type="PROSITE" id="PS50943">
    <property type="entry name" value="HTH_CROC1"/>
    <property type="match status" value="1"/>
</dbReference>
<accession>A0ABW5AA13</accession>
<keyword evidence="3" id="KW-1185">Reference proteome</keyword>
<dbReference type="RefSeq" id="WP_377391047.1">
    <property type="nucleotide sequence ID" value="NZ_JBHUIX010000013.1"/>
</dbReference>
<dbReference type="Gene3D" id="1.10.260.40">
    <property type="entry name" value="lambda repressor-like DNA-binding domains"/>
    <property type="match status" value="1"/>
</dbReference>
<comment type="caution">
    <text evidence="2">The sequence shown here is derived from an EMBL/GenBank/DDBJ whole genome shotgun (WGS) entry which is preliminary data.</text>
</comment>
<dbReference type="EMBL" id="JBHUIX010000013">
    <property type="protein sequence ID" value="MFD2175013.1"/>
    <property type="molecule type" value="Genomic_DNA"/>
</dbReference>
<name>A0ABW5AA13_9RHOB</name>
<feature type="domain" description="HTH cro/C1-type" evidence="1">
    <location>
        <begin position="38"/>
        <end position="92"/>
    </location>
</feature>
<gene>
    <name evidence="2" type="ORF">ACFSM0_13035</name>
</gene>
<dbReference type="CDD" id="cd00093">
    <property type="entry name" value="HTH_XRE"/>
    <property type="match status" value="1"/>
</dbReference>
<dbReference type="InterPro" id="IPR010982">
    <property type="entry name" value="Lambda_DNA-bd_dom_sf"/>
</dbReference>
<reference evidence="3" key="1">
    <citation type="journal article" date="2019" name="Int. J. Syst. Evol. Microbiol.">
        <title>The Global Catalogue of Microorganisms (GCM) 10K type strain sequencing project: providing services to taxonomists for standard genome sequencing and annotation.</title>
        <authorList>
            <consortium name="The Broad Institute Genomics Platform"/>
            <consortium name="The Broad Institute Genome Sequencing Center for Infectious Disease"/>
            <person name="Wu L."/>
            <person name="Ma J."/>
        </authorList>
    </citation>
    <scope>NUCLEOTIDE SEQUENCE [LARGE SCALE GENOMIC DNA]</scope>
    <source>
        <strain evidence="3">CCUG 55131</strain>
    </source>
</reference>
<evidence type="ECO:0000259" key="1">
    <source>
        <dbReference type="PROSITE" id="PS50943"/>
    </source>
</evidence>
<dbReference type="InterPro" id="IPR001387">
    <property type="entry name" value="Cro/C1-type_HTH"/>
</dbReference>